<organism evidence="2 3">
    <name type="scientific">Galbibacter pacificus</name>
    <dbReference type="NCBI Taxonomy" id="2996052"/>
    <lineage>
        <taxon>Bacteria</taxon>
        <taxon>Pseudomonadati</taxon>
        <taxon>Bacteroidota</taxon>
        <taxon>Flavobacteriia</taxon>
        <taxon>Flavobacteriales</taxon>
        <taxon>Flavobacteriaceae</taxon>
        <taxon>Galbibacter</taxon>
    </lineage>
</organism>
<reference evidence="2" key="1">
    <citation type="submission" date="2022-11" db="EMBL/GenBank/DDBJ databases">
        <title>High-quality draft genome sequence of Galbibacter sp. strain CMA-7.</title>
        <authorList>
            <person name="Wei L."/>
            <person name="Dong C."/>
            <person name="Shao Z."/>
        </authorList>
    </citation>
    <scope>NUCLEOTIDE SEQUENCE</scope>
    <source>
        <strain evidence="2">CMA-7</strain>
    </source>
</reference>
<keyword evidence="3" id="KW-1185">Reference proteome</keyword>
<evidence type="ECO:0000313" key="2">
    <source>
        <dbReference type="EMBL" id="MDG3586074.1"/>
    </source>
</evidence>
<feature type="signal peptide" evidence="1">
    <location>
        <begin position="1"/>
        <end position="23"/>
    </location>
</feature>
<evidence type="ECO:0000313" key="3">
    <source>
        <dbReference type="Proteomes" id="UP001153642"/>
    </source>
</evidence>
<dbReference type="EMBL" id="JAPMUA010000003">
    <property type="protein sequence ID" value="MDG3586074.1"/>
    <property type="molecule type" value="Genomic_DNA"/>
</dbReference>
<comment type="caution">
    <text evidence="2">The sequence shown here is derived from an EMBL/GenBank/DDBJ whole genome shotgun (WGS) entry which is preliminary data.</text>
</comment>
<proteinExistence type="predicted"/>
<dbReference type="InterPro" id="IPR013320">
    <property type="entry name" value="ConA-like_dom_sf"/>
</dbReference>
<protein>
    <submittedName>
        <fullName evidence="2">Uncharacterized protein</fullName>
    </submittedName>
</protein>
<sequence length="275" mass="30708">MKKITILPGLLLLFAFSPITTNAQFWKKIQDKVEKKAVDVTDDMLNGSTDEEESTAQGNASKGQVPYVEEVFSFVPGSNIYFQDNYDNENLGSMPRYWKTNGTGSIVEIPGLPGKWLKLGDRSSFKLDTLLAMPKGKFTLEFDIVTRSDKAKDIGGMNFGFSKDNAVRSWISDAYNDNSITSTELHFWNRAVSNSSSDTKVSNTLDFPLDNYGNALIHVSIAVDGDQMRLYLDKSKLLDAKMFLNKPTKYFYVSAPLDMDQGAQLFIGNLKIANN</sequence>
<dbReference type="SUPFAM" id="SSF49899">
    <property type="entry name" value="Concanavalin A-like lectins/glucanases"/>
    <property type="match status" value="1"/>
</dbReference>
<accession>A0ABT6FSN6</accession>
<evidence type="ECO:0000256" key="1">
    <source>
        <dbReference type="SAM" id="SignalP"/>
    </source>
</evidence>
<keyword evidence="1" id="KW-0732">Signal</keyword>
<gene>
    <name evidence="2" type="ORF">OSR52_09350</name>
</gene>
<feature type="chain" id="PRO_5045998301" evidence="1">
    <location>
        <begin position="24"/>
        <end position="275"/>
    </location>
</feature>
<dbReference type="RefSeq" id="WP_277900013.1">
    <property type="nucleotide sequence ID" value="NZ_JAPMUA010000003.1"/>
</dbReference>
<dbReference type="Proteomes" id="UP001153642">
    <property type="component" value="Unassembled WGS sequence"/>
</dbReference>
<name>A0ABT6FSN6_9FLAO</name>